<dbReference type="Pfam" id="PF14559">
    <property type="entry name" value="TPR_19"/>
    <property type="match status" value="1"/>
</dbReference>
<dbReference type="AlphaFoldDB" id="A0AAN7P0G9"/>
<gene>
    <name evidence="1" type="ORF">RN001_013719</name>
</gene>
<dbReference type="EMBL" id="JARPUR010000006">
    <property type="protein sequence ID" value="KAK4874359.1"/>
    <property type="molecule type" value="Genomic_DNA"/>
</dbReference>
<evidence type="ECO:0000313" key="1">
    <source>
        <dbReference type="EMBL" id="KAK4874359.1"/>
    </source>
</evidence>
<dbReference type="InterPro" id="IPR019734">
    <property type="entry name" value="TPR_rpt"/>
</dbReference>
<sequence length="741" mass="86351">MEEDVENAGTPEIEEGEGMPLEIECLEAGSSGVNLNEEFNMQLGTGEVINKYLSGEIPFDNYDLLLDEEQSADFDSEDTTTKPTRVTKKIPPHIKSLIGKGNLRFARGDHETAKKICFEIIRQQSSISEPYITLAQIFEPTDPAKSLDYYMIATFCNPRDVNLWTRCAQLSLDANKVLQAIFCYTNAVRVDPSNIKLHLKRIQLLRQQNDSKNMLRSYVRMMQCLTPPYYEFLLQVAVRVASEYHQLKDYKKAIDALNIPFLKCPNLITPQMLKSFKLLDDLLKPLLVMEDEVEIIGDLFLDVVEALMAVERYEDALKLLVPLIKSNNYSLAAVWLKYADCQSACSMYEQAIESYKIVMRMAPLHVEVKYNLAEVYIKLDKKNEALQILHQDPLKEEINIRLLMLKIKLLKELEEYEEYWQSVELLISRHCETIRHFEEIRAVTYLERPYEKLARLKKLRKFRDETLDDKPTFVCSVEPTVEEEYEVFCEAVTLCNKMKKFALMQKFVFTALTSVRFKNKYDELGLMGFFAAFFNKDSFHAYPLVRELVIHHPRNHLAWNLFNVLLQRADDLRHIRFMMRFLSGYSQQSHLRLLEANCCLAVGNIKIGLGYYLSKLRSNPTPLTCMLLGCILLYIFSQKFTQNKEKVTKTTIALFLKYSTMRSKDAYQEIYYNLGRMYQQFGIVHLAKHYYELVLNYKSPLLEKYPNLSLTREAAYNLHIIYKNAKNYTAAKNVLIKHLRI</sequence>
<dbReference type="Proteomes" id="UP001353858">
    <property type="component" value="Unassembled WGS sequence"/>
</dbReference>
<proteinExistence type="predicted"/>
<dbReference type="PANTHER" id="PTHR23082:SF0">
    <property type="entry name" value="GENERAL TRANSCRIPTION FACTOR 3C POLYPEPTIDE 3"/>
    <property type="match status" value="1"/>
</dbReference>
<organism evidence="1 2">
    <name type="scientific">Aquatica leii</name>
    <dbReference type="NCBI Taxonomy" id="1421715"/>
    <lineage>
        <taxon>Eukaryota</taxon>
        <taxon>Metazoa</taxon>
        <taxon>Ecdysozoa</taxon>
        <taxon>Arthropoda</taxon>
        <taxon>Hexapoda</taxon>
        <taxon>Insecta</taxon>
        <taxon>Pterygota</taxon>
        <taxon>Neoptera</taxon>
        <taxon>Endopterygota</taxon>
        <taxon>Coleoptera</taxon>
        <taxon>Polyphaga</taxon>
        <taxon>Elateriformia</taxon>
        <taxon>Elateroidea</taxon>
        <taxon>Lampyridae</taxon>
        <taxon>Luciolinae</taxon>
        <taxon>Aquatica</taxon>
    </lineage>
</organism>
<dbReference type="InterPro" id="IPR011990">
    <property type="entry name" value="TPR-like_helical_dom_sf"/>
</dbReference>
<protein>
    <recommendedName>
        <fullName evidence="3">General transcription factor 3C polypeptide 3</fullName>
    </recommendedName>
</protein>
<dbReference type="InterPro" id="IPR039340">
    <property type="entry name" value="Tfc4/TFIIIC-102/Sfc4"/>
</dbReference>
<dbReference type="GO" id="GO:0000127">
    <property type="term" value="C:transcription factor TFIIIC complex"/>
    <property type="evidence" value="ECO:0007669"/>
    <property type="project" value="TreeGrafter"/>
</dbReference>
<dbReference type="GO" id="GO:0006383">
    <property type="term" value="P:transcription by RNA polymerase III"/>
    <property type="evidence" value="ECO:0007669"/>
    <property type="project" value="InterPro"/>
</dbReference>
<evidence type="ECO:0008006" key="3">
    <source>
        <dbReference type="Google" id="ProtNLM"/>
    </source>
</evidence>
<keyword evidence="2" id="KW-1185">Reference proteome</keyword>
<accession>A0AAN7P0G9</accession>
<dbReference type="SMART" id="SM00028">
    <property type="entry name" value="TPR"/>
    <property type="match status" value="6"/>
</dbReference>
<reference evidence="2" key="1">
    <citation type="submission" date="2023-01" db="EMBL/GenBank/DDBJ databases">
        <title>Key to firefly adult light organ development and bioluminescence: homeobox transcription factors regulate luciferase expression and transportation to peroxisome.</title>
        <authorList>
            <person name="Fu X."/>
        </authorList>
    </citation>
    <scope>NUCLEOTIDE SEQUENCE [LARGE SCALE GENOMIC DNA]</scope>
</reference>
<dbReference type="Gene3D" id="1.25.40.10">
    <property type="entry name" value="Tetratricopeptide repeat domain"/>
    <property type="match status" value="2"/>
</dbReference>
<comment type="caution">
    <text evidence="1">The sequence shown here is derived from an EMBL/GenBank/DDBJ whole genome shotgun (WGS) entry which is preliminary data.</text>
</comment>
<dbReference type="SUPFAM" id="SSF48452">
    <property type="entry name" value="TPR-like"/>
    <property type="match status" value="2"/>
</dbReference>
<dbReference type="PANTHER" id="PTHR23082">
    <property type="entry name" value="TRANSCRIPTION INITIATION FACTOR IIIC TFIIIC , POLYPEPTIDE 3-RELATED"/>
    <property type="match status" value="1"/>
</dbReference>
<name>A0AAN7P0G9_9COLE</name>
<evidence type="ECO:0000313" key="2">
    <source>
        <dbReference type="Proteomes" id="UP001353858"/>
    </source>
</evidence>